<dbReference type="Pfam" id="PF02537">
    <property type="entry name" value="CRCB"/>
    <property type="match status" value="1"/>
</dbReference>
<evidence type="ECO:0000256" key="2">
    <source>
        <dbReference type="ARBA" id="ARBA00022475"/>
    </source>
</evidence>
<evidence type="ECO:0000256" key="5">
    <source>
        <dbReference type="ARBA" id="ARBA00023136"/>
    </source>
</evidence>
<evidence type="ECO:0000256" key="8">
    <source>
        <dbReference type="ARBA" id="ARBA00035585"/>
    </source>
</evidence>
<evidence type="ECO:0000256" key="6">
    <source>
        <dbReference type="ARBA" id="ARBA00023303"/>
    </source>
</evidence>
<feature type="binding site" evidence="10">
    <location>
        <position position="74"/>
    </location>
    <ligand>
        <name>Na(+)</name>
        <dbReference type="ChEBI" id="CHEBI:29101"/>
        <note>structural</note>
    </ligand>
</feature>
<feature type="binding site" evidence="10">
    <location>
        <position position="71"/>
    </location>
    <ligand>
        <name>Na(+)</name>
        <dbReference type="ChEBI" id="CHEBI:29101"/>
        <note>structural</note>
    </ligand>
</feature>
<evidence type="ECO:0000256" key="7">
    <source>
        <dbReference type="ARBA" id="ARBA00035120"/>
    </source>
</evidence>
<evidence type="ECO:0000256" key="10">
    <source>
        <dbReference type="HAMAP-Rule" id="MF_00454"/>
    </source>
</evidence>
<proteinExistence type="inferred from homology"/>
<feature type="transmembrane region" description="Helical" evidence="10">
    <location>
        <begin position="28"/>
        <end position="46"/>
    </location>
</feature>
<evidence type="ECO:0000313" key="12">
    <source>
        <dbReference type="Proteomes" id="UP000886822"/>
    </source>
</evidence>
<feature type="transmembrane region" description="Helical" evidence="10">
    <location>
        <begin position="96"/>
        <end position="117"/>
    </location>
</feature>
<reference evidence="11" key="1">
    <citation type="journal article" date="2021" name="PeerJ">
        <title>Extensive microbial diversity within the chicken gut microbiome revealed by metagenomics and culture.</title>
        <authorList>
            <person name="Gilroy R."/>
            <person name="Ravi A."/>
            <person name="Getino M."/>
            <person name="Pursley I."/>
            <person name="Horton D.L."/>
            <person name="Alikhan N.F."/>
            <person name="Baker D."/>
            <person name="Gharbi K."/>
            <person name="Hall N."/>
            <person name="Watson M."/>
            <person name="Adriaenssens E.M."/>
            <person name="Foster-Nyarko E."/>
            <person name="Jarju S."/>
            <person name="Secka A."/>
            <person name="Antonio M."/>
            <person name="Oren A."/>
            <person name="Chaudhuri R.R."/>
            <person name="La Ragione R."/>
            <person name="Hildebrand F."/>
            <person name="Pallen M.J."/>
        </authorList>
    </citation>
    <scope>NUCLEOTIDE SEQUENCE</scope>
    <source>
        <strain evidence="11">CHK173-259</strain>
    </source>
</reference>
<comment type="function">
    <text evidence="9 10">Fluoride-specific ion channel. Important for reducing fluoride concentration in the cell, thus reducing its toxicity.</text>
</comment>
<evidence type="ECO:0000313" key="11">
    <source>
        <dbReference type="EMBL" id="HIW71488.1"/>
    </source>
</evidence>
<dbReference type="AlphaFoldDB" id="A0A9D1U442"/>
<keyword evidence="5 10" id="KW-0472">Membrane</keyword>
<comment type="caution">
    <text evidence="11">The sequence shown here is derived from an EMBL/GenBank/DDBJ whole genome shotgun (WGS) entry which is preliminary data.</text>
</comment>
<dbReference type="HAMAP" id="MF_00454">
    <property type="entry name" value="FluC"/>
    <property type="match status" value="1"/>
</dbReference>
<reference evidence="11" key="2">
    <citation type="submission" date="2021-04" db="EMBL/GenBank/DDBJ databases">
        <authorList>
            <person name="Gilroy R."/>
        </authorList>
    </citation>
    <scope>NUCLEOTIDE SEQUENCE</scope>
    <source>
        <strain evidence="11">CHK173-259</strain>
    </source>
</reference>
<dbReference type="InterPro" id="IPR003691">
    <property type="entry name" value="FluC"/>
</dbReference>
<dbReference type="GO" id="GO:0005886">
    <property type="term" value="C:plasma membrane"/>
    <property type="evidence" value="ECO:0007669"/>
    <property type="project" value="UniProtKB-SubCell"/>
</dbReference>
<comment type="activity regulation">
    <text evidence="10">Na(+) is not transported, but it plays an essential structural role and its presence is essential for fluoride channel function.</text>
</comment>
<dbReference type="EMBL" id="DXGJ01000020">
    <property type="protein sequence ID" value="HIW71488.1"/>
    <property type="molecule type" value="Genomic_DNA"/>
</dbReference>
<comment type="catalytic activity">
    <reaction evidence="8">
        <text>fluoride(in) = fluoride(out)</text>
        <dbReference type="Rhea" id="RHEA:76159"/>
        <dbReference type="ChEBI" id="CHEBI:17051"/>
    </reaction>
    <physiologicalReaction direction="left-to-right" evidence="8">
        <dbReference type="Rhea" id="RHEA:76160"/>
    </physiologicalReaction>
</comment>
<gene>
    <name evidence="10" type="primary">fluC</name>
    <name evidence="10" type="synonym">crcB</name>
    <name evidence="11" type="ORF">H9875_02555</name>
</gene>
<comment type="subcellular location">
    <subcellularLocation>
        <location evidence="1 10">Cell membrane</location>
        <topology evidence="1 10">Multi-pass membrane protein</topology>
    </subcellularLocation>
</comment>
<feature type="transmembrane region" description="Helical" evidence="10">
    <location>
        <begin position="53"/>
        <end position="76"/>
    </location>
</feature>
<evidence type="ECO:0000256" key="9">
    <source>
        <dbReference type="ARBA" id="ARBA00049940"/>
    </source>
</evidence>
<evidence type="ECO:0000256" key="3">
    <source>
        <dbReference type="ARBA" id="ARBA00022692"/>
    </source>
</evidence>
<dbReference type="PANTHER" id="PTHR28259">
    <property type="entry name" value="FLUORIDE EXPORT PROTEIN 1-RELATED"/>
    <property type="match status" value="1"/>
</dbReference>
<accession>A0A9D1U442</accession>
<keyword evidence="2 10" id="KW-1003">Cell membrane</keyword>
<evidence type="ECO:0000256" key="1">
    <source>
        <dbReference type="ARBA" id="ARBA00004651"/>
    </source>
</evidence>
<keyword evidence="10" id="KW-0406">Ion transport</keyword>
<keyword evidence="10" id="KW-0813">Transport</keyword>
<dbReference type="Proteomes" id="UP000886822">
    <property type="component" value="Unassembled WGS sequence"/>
</dbReference>
<keyword evidence="10" id="KW-0479">Metal-binding</keyword>
<name>A0A9D1U442_9LACO</name>
<keyword evidence="3 10" id="KW-0812">Transmembrane</keyword>
<organism evidence="11 12">
    <name type="scientific">Candidatus Levilactobacillus faecigallinarum</name>
    <dbReference type="NCBI Taxonomy" id="2838638"/>
    <lineage>
        <taxon>Bacteria</taxon>
        <taxon>Bacillati</taxon>
        <taxon>Bacillota</taxon>
        <taxon>Bacilli</taxon>
        <taxon>Lactobacillales</taxon>
        <taxon>Lactobacillaceae</taxon>
        <taxon>Levilactobacillus</taxon>
    </lineage>
</organism>
<dbReference type="GO" id="GO:0062054">
    <property type="term" value="F:fluoride channel activity"/>
    <property type="evidence" value="ECO:0007669"/>
    <property type="project" value="UniProtKB-UniRule"/>
</dbReference>
<keyword evidence="10" id="KW-0915">Sodium</keyword>
<dbReference type="PANTHER" id="PTHR28259:SF1">
    <property type="entry name" value="FLUORIDE EXPORT PROTEIN 1-RELATED"/>
    <property type="match status" value="1"/>
</dbReference>
<comment type="similarity">
    <text evidence="7 10">Belongs to the fluoride channel Fluc/FEX (TC 1.A.43) family.</text>
</comment>
<protein>
    <recommendedName>
        <fullName evidence="10">Fluoride-specific ion channel FluC</fullName>
    </recommendedName>
</protein>
<keyword evidence="6 10" id="KW-0407">Ion channel</keyword>
<keyword evidence="4 10" id="KW-1133">Transmembrane helix</keyword>
<dbReference type="GO" id="GO:0140114">
    <property type="term" value="P:cellular detoxification of fluoride"/>
    <property type="evidence" value="ECO:0007669"/>
    <property type="project" value="UniProtKB-UniRule"/>
</dbReference>
<dbReference type="GO" id="GO:0046872">
    <property type="term" value="F:metal ion binding"/>
    <property type="evidence" value="ECO:0007669"/>
    <property type="project" value="UniProtKB-KW"/>
</dbReference>
<sequence>MKKIVAIFVCAFVGSALRYLLTPIGDPNHLLTIMAINVIGCFFLPLVTGALPLILPVAPHVVTGLSVGLVGSFTTYSTFSVDTVHLLQQHAYGPAVLYVSGTLLLGWLAASLSLRIAKHLVKEDRGL</sequence>
<evidence type="ECO:0000256" key="4">
    <source>
        <dbReference type="ARBA" id="ARBA00022989"/>
    </source>
</evidence>